<keyword evidence="8" id="KW-1185">Reference proteome</keyword>
<dbReference type="AlphaFoldDB" id="A0A8S2A8E3"/>
<dbReference type="PROSITE" id="PS50966">
    <property type="entry name" value="ZF_SWIM"/>
    <property type="match status" value="1"/>
</dbReference>
<keyword evidence="2 4" id="KW-0863">Zinc-finger</keyword>
<dbReference type="SMART" id="SM00575">
    <property type="entry name" value="ZnF_PMZ"/>
    <property type="match status" value="1"/>
</dbReference>
<evidence type="ECO:0000256" key="5">
    <source>
        <dbReference type="SAM" id="MobiDB-lite"/>
    </source>
</evidence>
<organism evidence="7 8">
    <name type="scientific">Arabidopsis arenosa</name>
    <name type="common">Sand rock-cress</name>
    <name type="synonym">Cardaminopsis arenosa</name>
    <dbReference type="NCBI Taxonomy" id="38785"/>
    <lineage>
        <taxon>Eukaryota</taxon>
        <taxon>Viridiplantae</taxon>
        <taxon>Streptophyta</taxon>
        <taxon>Embryophyta</taxon>
        <taxon>Tracheophyta</taxon>
        <taxon>Spermatophyta</taxon>
        <taxon>Magnoliopsida</taxon>
        <taxon>eudicotyledons</taxon>
        <taxon>Gunneridae</taxon>
        <taxon>Pentapetalae</taxon>
        <taxon>rosids</taxon>
        <taxon>malvids</taxon>
        <taxon>Brassicales</taxon>
        <taxon>Brassicaceae</taxon>
        <taxon>Camelineae</taxon>
        <taxon>Arabidopsis</taxon>
    </lineage>
</organism>
<feature type="domain" description="SWIM-type" evidence="6">
    <location>
        <begin position="693"/>
        <end position="725"/>
    </location>
</feature>
<dbReference type="InterPro" id="IPR006564">
    <property type="entry name" value="Znf_PMZ"/>
</dbReference>
<name>A0A8S2A8E3_ARAAE</name>
<sequence length="819" mass="92089">MTAQDHVLLVIGEWVKVDSFIWNFEPTTVEGNRFLRLRDSMTYKELASKVKEKLGLRAHDVVIKMSYQYPSWMEIDEGNGSSPQYICEDKDVEVFIRMRRFIEEVNLCVTVVKKITSQEAQPKRREKHWLHYVSPNSDGDSSEDEYDADWHDFALSEHTTSPQEGPIVEGETIRLCSVPTTAGGITIRETEPTIRPAGPACKPGDKGKGVLQEAPNPTEVDSDDEQENQIVLFSQPDIPSRVECSQARVNDTINSSRVAVRSPVSDSESTGSIDGDGNGAEHVPCVMWGRVQEALNKMLLDKSDDPALFCRDAPPVFNDGKGADVETALADINYEGDKLFVGRVFKSKADCKLKIAIHAINRKFHFRTSRSTPKFMVLKCISKTCPWRVYAAKVDASENFQIRQAKLTHTCTVDERRSYHRLATTQVIGEIMQSRFVNIKRGPNAAVIRKFLLDDFHINISYWKAWRAREIAMEKSMGSMAGSYALLPAYIALLQQTNPGSLCFSAHSDDPKDRHSSIYSGLRKVYTDANHAACTVHLWRNVKHLYKLQTLAGLMSAAARAYVVDDFNKNFLQIQKLSPGCAAYLVDIGFSHWTRVHSMGKRYNIMDSNIAESWNSVLKEARDYPLICMLEYIRTTLMDWFAFRRARAARSQTTLAPKVRSLVEANFELAMAMSVRPISEFEFQVQITSGECFTVKLVDGTCTCNEFQSLSIPCAHVIAAATSIGMSVDNFVAPAYFEHTLRLSYAEKIYPIPSVGGPDNASGTVGDLNPLFVRRPPGRPKKIRIKSKGEFKRPRQQSNRRCSRCCRPGHNKASCKNAI</sequence>
<evidence type="ECO:0000256" key="3">
    <source>
        <dbReference type="ARBA" id="ARBA00022833"/>
    </source>
</evidence>
<keyword evidence="3" id="KW-0862">Zinc</keyword>
<evidence type="ECO:0000259" key="6">
    <source>
        <dbReference type="PROSITE" id="PS50966"/>
    </source>
</evidence>
<feature type="region of interest" description="Disordered" evidence="5">
    <location>
        <begin position="258"/>
        <end position="278"/>
    </location>
</feature>
<accession>A0A8S2A8E3</accession>
<protein>
    <recommendedName>
        <fullName evidence="6">SWIM-type domain-containing protein</fullName>
    </recommendedName>
</protein>
<dbReference type="PANTHER" id="PTHR31973:SF113">
    <property type="entry name" value="PROTEIN FAR1-RELATED SEQUENCE 5-LIKE"/>
    <property type="match status" value="1"/>
</dbReference>
<dbReference type="Proteomes" id="UP000682877">
    <property type="component" value="Chromosome 4"/>
</dbReference>
<evidence type="ECO:0000313" key="7">
    <source>
        <dbReference type="EMBL" id="CAE6009054.1"/>
    </source>
</evidence>
<evidence type="ECO:0000256" key="4">
    <source>
        <dbReference type="PROSITE-ProRule" id="PRU00325"/>
    </source>
</evidence>
<evidence type="ECO:0000313" key="8">
    <source>
        <dbReference type="Proteomes" id="UP000682877"/>
    </source>
</evidence>
<dbReference type="GO" id="GO:0008270">
    <property type="term" value="F:zinc ion binding"/>
    <property type="evidence" value="ECO:0007669"/>
    <property type="project" value="UniProtKB-KW"/>
</dbReference>
<dbReference type="Pfam" id="PF04434">
    <property type="entry name" value="SWIM"/>
    <property type="match status" value="1"/>
</dbReference>
<keyword evidence="1" id="KW-0479">Metal-binding</keyword>
<dbReference type="InterPro" id="IPR004332">
    <property type="entry name" value="Transposase_MuDR"/>
</dbReference>
<evidence type="ECO:0000256" key="1">
    <source>
        <dbReference type="ARBA" id="ARBA00022723"/>
    </source>
</evidence>
<dbReference type="InterPro" id="IPR007527">
    <property type="entry name" value="Znf_SWIM"/>
</dbReference>
<feature type="region of interest" description="Disordered" evidence="5">
    <location>
        <begin position="193"/>
        <end position="225"/>
    </location>
</feature>
<reference evidence="7" key="1">
    <citation type="submission" date="2021-01" db="EMBL/GenBank/DDBJ databases">
        <authorList>
            <person name="Bezrukov I."/>
        </authorList>
    </citation>
    <scope>NUCLEOTIDE SEQUENCE</scope>
</reference>
<proteinExistence type="predicted"/>
<evidence type="ECO:0000256" key="2">
    <source>
        <dbReference type="ARBA" id="ARBA00022771"/>
    </source>
</evidence>
<dbReference type="Pfam" id="PF03108">
    <property type="entry name" value="DBD_Tnp_Mut"/>
    <property type="match status" value="1"/>
</dbReference>
<gene>
    <name evidence="7" type="ORF">AARE701A_LOCUS9586</name>
</gene>
<dbReference type="EMBL" id="LR999454">
    <property type="protein sequence ID" value="CAE6009054.1"/>
    <property type="molecule type" value="Genomic_DNA"/>
</dbReference>
<dbReference type="PANTHER" id="PTHR31973">
    <property type="entry name" value="POLYPROTEIN, PUTATIVE-RELATED"/>
    <property type="match status" value="1"/>
</dbReference>